<name>E0TF64_PARBH</name>
<sequence length="205" mass="22407">MPKSRKSRRLQPGEAALWARVADTVTPLPGTPRPSRPDPSPSGLTRESPTRATRPPAPPTLSGPSRGPLSPPSVLGRGDKGMVRRVSRGRLTIDATLDLHGLRQEEAEAALHRFIHTRRHRGDRVVLIITGKGRPSSLSKPEEGPFAVRGILRRRFLEWIDQRGLREHLSAVEPAHQKHGGGGAFYLFLRPLGSPRGGAVTKPSR</sequence>
<feature type="compositionally biased region" description="Pro residues" evidence="1">
    <location>
        <begin position="29"/>
        <end position="40"/>
    </location>
</feature>
<proteinExistence type="predicted"/>
<dbReference type="EMBL" id="CP002156">
    <property type="protein sequence ID" value="ADM08982.1"/>
    <property type="molecule type" value="Genomic_DNA"/>
</dbReference>
<dbReference type="InterPro" id="IPR036063">
    <property type="entry name" value="Smr_dom_sf"/>
</dbReference>
<feature type="region of interest" description="Disordered" evidence="1">
    <location>
        <begin position="1"/>
        <end position="83"/>
    </location>
</feature>
<evidence type="ECO:0000313" key="4">
    <source>
        <dbReference type="Proteomes" id="UP000001302"/>
    </source>
</evidence>
<dbReference type="HOGENOM" id="CLU_055978_2_0_5"/>
<gene>
    <name evidence="3" type="ordered locus">PB2503_04537</name>
</gene>
<dbReference type="STRING" id="314260.PB2503_04537"/>
<dbReference type="PANTHER" id="PTHR35562:SF2">
    <property type="entry name" value="DNA ENDONUCLEASE SMRA-RELATED"/>
    <property type="match status" value="1"/>
</dbReference>
<evidence type="ECO:0000259" key="2">
    <source>
        <dbReference type="PROSITE" id="PS50828"/>
    </source>
</evidence>
<dbReference type="eggNOG" id="COG2840">
    <property type="taxonomic scope" value="Bacteria"/>
</dbReference>
<evidence type="ECO:0000256" key="1">
    <source>
        <dbReference type="SAM" id="MobiDB-lite"/>
    </source>
</evidence>
<dbReference type="InterPro" id="IPR002625">
    <property type="entry name" value="Smr_dom"/>
</dbReference>
<dbReference type="KEGG" id="pbr:PB2503_04537"/>
<dbReference type="RefSeq" id="WP_013299956.1">
    <property type="nucleotide sequence ID" value="NC_014414.1"/>
</dbReference>
<dbReference type="OrthoDB" id="7165597at2"/>
<feature type="domain" description="Smr" evidence="2">
    <location>
        <begin position="97"/>
        <end position="190"/>
    </location>
</feature>
<dbReference type="PANTHER" id="PTHR35562">
    <property type="entry name" value="DNA ENDONUCLEASE SMRA-RELATED"/>
    <property type="match status" value="1"/>
</dbReference>
<dbReference type="SUPFAM" id="SSF160443">
    <property type="entry name" value="SMR domain-like"/>
    <property type="match status" value="1"/>
</dbReference>
<dbReference type="SMART" id="SM00463">
    <property type="entry name" value="SMR"/>
    <property type="match status" value="1"/>
</dbReference>
<reference evidence="3 4" key="2">
    <citation type="journal article" date="2011" name="J. Bacteriol.">
        <title>Complete genome sequence of strain HTCC2503T of Parvularcula bermudensis, the type species of the order "Parvularculales" in the class Alphaproteobacteria.</title>
        <authorList>
            <person name="Oh H.M."/>
            <person name="Kang I."/>
            <person name="Vergin K.L."/>
            <person name="Kang D."/>
            <person name="Rhee K.H."/>
            <person name="Giovannoni S.J."/>
            <person name="Cho J.C."/>
        </authorList>
    </citation>
    <scope>NUCLEOTIDE SEQUENCE [LARGE SCALE GENOMIC DNA]</scope>
    <source>
        <strain evidence="4">ATCC BAA-594 / HTCC2503 / KCTC 12087</strain>
    </source>
</reference>
<feature type="compositionally biased region" description="Low complexity" evidence="1">
    <location>
        <begin position="62"/>
        <end position="76"/>
    </location>
</feature>
<evidence type="ECO:0000313" key="3">
    <source>
        <dbReference type="EMBL" id="ADM08982.1"/>
    </source>
</evidence>
<organism evidence="3 4">
    <name type="scientific">Parvularcula bermudensis (strain ATCC BAA-594 / HTCC2503 / KCTC 12087)</name>
    <dbReference type="NCBI Taxonomy" id="314260"/>
    <lineage>
        <taxon>Bacteria</taxon>
        <taxon>Pseudomonadati</taxon>
        <taxon>Pseudomonadota</taxon>
        <taxon>Alphaproteobacteria</taxon>
        <taxon>Parvularculales</taxon>
        <taxon>Parvularculaceae</taxon>
        <taxon>Parvularcula</taxon>
    </lineage>
</organism>
<reference evidence="4" key="1">
    <citation type="submission" date="2010-08" db="EMBL/GenBank/DDBJ databases">
        <title>Genome sequence of Parvularcula bermudensis HTCC2503.</title>
        <authorList>
            <person name="Kang D.-M."/>
            <person name="Oh H.-M."/>
            <person name="Cho J.-C."/>
        </authorList>
    </citation>
    <scope>NUCLEOTIDE SEQUENCE [LARGE SCALE GENOMIC DNA]</scope>
    <source>
        <strain evidence="4">ATCC BAA-594 / HTCC2503 / KCTC 12087</strain>
    </source>
</reference>
<dbReference type="Pfam" id="PF01713">
    <property type="entry name" value="Smr"/>
    <property type="match status" value="1"/>
</dbReference>
<keyword evidence="4" id="KW-1185">Reference proteome</keyword>
<accession>E0TF64</accession>
<protein>
    <submittedName>
        <fullName evidence="3">Smr domain protein</fullName>
    </submittedName>
</protein>
<dbReference type="PROSITE" id="PS50828">
    <property type="entry name" value="SMR"/>
    <property type="match status" value="1"/>
</dbReference>
<dbReference type="AlphaFoldDB" id="E0TF64"/>
<dbReference type="Proteomes" id="UP000001302">
    <property type="component" value="Chromosome"/>
</dbReference>
<dbReference type="Gene3D" id="3.30.1370.110">
    <property type="match status" value="1"/>
</dbReference>